<protein>
    <submittedName>
        <fullName evidence="1">Uncharacterized protein</fullName>
    </submittedName>
</protein>
<comment type="caution">
    <text evidence="1">The sequence shown here is derived from an EMBL/GenBank/DDBJ whole genome shotgun (WGS) entry which is preliminary data.</text>
</comment>
<sequence length="111" mass="13329">MQIKWIKFKRDVPFQFFYKTNLDDSSVFNQVDLRRGSLQTQVNHEDFTLVPFHDQLLPMADVKHDQLLELLPYISDYNKSFFQNLKRSSDLNPEDFPALQEELEQERICFV</sequence>
<dbReference type="AlphaFoldDB" id="A0AAW1ICE7"/>
<dbReference type="EMBL" id="JASPKY010000678">
    <property type="protein sequence ID" value="KAK9686885.1"/>
    <property type="molecule type" value="Genomic_DNA"/>
</dbReference>
<proteinExistence type="predicted"/>
<reference evidence="1 2" key="1">
    <citation type="journal article" date="2024" name="BMC Genomics">
        <title>De novo assembly and annotation of Popillia japonica's genome with initial clues to its potential as an invasive pest.</title>
        <authorList>
            <person name="Cucini C."/>
            <person name="Boschi S."/>
            <person name="Funari R."/>
            <person name="Cardaioli E."/>
            <person name="Iannotti N."/>
            <person name="Marturano G."/>
            <person name="Paoli F."/>
            <person name="Bruttini M."/>
            <person name="Carapelli A."/>
            <person name="Frati F."/>
            <person name="Nardi F."/>
        </authorList>
    </citation>
    <scope>NUCLEOTIDE SEQUENCE [LARGE SCALE GENOMIC DNA]</scope>
    <source>
        <strain evidence="1">DMR45628</strain>
    </source>
</reference>
<accession>A0AAW1ICE7</accession>
<dbReference type="Proteomes" id="UP001458880">
    <property type="component" value="Unassembled WGS sequence"/>
</dbReference>
<name>A0AAW1ICE7_POPJA</name>
<evidence type="ECO:0000313" key="1">
    <source>
        <dbReference type="EMBL" id="KAK9686885.1"/>
    </source>
</evidence>
<organism evidence="1 2">
    <name type="scientific">Popillia japonica</name>
    <name type="common">Japanese beetle</name>
    <dbReference type="NCBI Taxonomy" id="7064"/>
    <lineage>
        <taxon>Eukaryota</taxon>
        <taxon>Metazoa</taxon>
        <taxon>Ecdysozoa</taxon>
        <taxon>Arthropoda</taxon>
        <taxon>Hexapoda</taxon>
        <taxon>Insecta</taxon>
        <taxon>Pterygota</taxon>
        <taxon>Neoptera</taxon>
        <taxon>Endopterygota</taxon>
        <taxon>Coleoptera</taxon>
        <taxon>Polyphaga</taxon>
        <taxon>Scarabaeiformia</taxon>
        <taxon>Scarabaeidae</taxon>
        <taxon>Rutelinae</taxon>
        <taxon>Popillia</taxon>
    </lineage>
</organism>
<evidence type="ECO:0000313" key="2">
    <source>
        <dbReference type="Proteomes" id="UP001458880"/>
    </source>
</evidence>
<keyword evidence="2" id="KW-1185">Reference proteome</keyword>
<gene>
    <name evidence="1" type="ORF">QE152_g36864</name>
</gene>